<evidence type="ECO:0000256" key="3">
    <source>
        <dbReference type="ARBA" id="ARBA00022840"/>
    </source>
</evidence>
<gene>
    <name evidence="4" type="primary">HSP70</name>
    <name evidence="4" type="ORF">CR513_35520</name>
</gene>
<organism evidence="4 5">
    <name type="scientific">Mucuna pruriens</name>
    <name type="common">Velvet bean</name>
    <name type="synonym">Dolichos pruriens</name>
    <dbReference type="NCBI Taxonomy" id="157652"/>
    <lineage>
        <taxon>Eukaryota</taxon>
        <taxon>Viridiplantae</taxon>
        <taxon>Streptophyta</taxon>
        <taxon>Embryophyta</taxon>
        <taxon>Tracheophyta</taxon>
        <taxon>Spermatophyta</taxon>
        <taxon>Magnoliopsida</taxon>
        <taxon>eudicotyledons</taxon>
        <taxon>Gunneridae</taxon>
        <taxon>Pentapetalae</taxon>
        <taxon>rosids</taxon>
        <taxon>fabids</taxon>
        <taxon>Fabales</taxon>
        <taxon>Fabaceae</taxon>
        <taxon>Papilionoideae</taxon>
        <taxon>50 kb inversion clade</taxon>
        <taxon>NPAAA clade</taxon>
        <taxon>indigoferoid/millettioid clade</taxon>
        <taxon>Phaseoleae</taxon>
        <taxon>Mucuna</taxon>
    </lineage>
</organism>
<dbReference type="FunFam" id="3.90.640.10:FF:000002">
    <property type="entry name" value="Heat shock 70 kDa"/>
    <property type="match status" value="1"/>
</dbReference>
<accession>A0A371FYZ9</accession>
<dbReference type="FunFam" id="3.30.420.40:FF:000545">
    <property type="entry name" value="Endoplasmic reticulum chaperone BiP"/>
    <property type="match status" value="1"/>
</dbReference>
<dbReference type="GO" id="GO:0005524">
    <property type="term" value="F:ATP binding"/>
    <property type="evidence" value="ECO:0007669"/>
    <property type="project" value="UniProtKB-KW"/>
</dbReference>
<dbReference type="STRING" id="157652.A0A371FYZ9"/>
<name>A0A371FYZ9_MUCPR</name>
<dbReference type="Gene3D" id="2.60.34.10">
    <property type="entry name" value="Substrate Binding Domain Of DNAk, Chain A, domain 1"/>
    <property type="match status" value="1"/>
</dbReference>
<evidence type="ECO:0000313" key="5">
    <source>
        <dbReference type="Proteomes" id="UP000257109"/>
    </source>
</evidence>
<dbReference type="PRINTS" id="PR00301">
    <property type="entry name" value="HEATSHOCK70"/>
</dbReference>
<evidence type="ECO:0000256" key="2">
    <source>
        <dbReference type="ARBA" id="ARBA00022741"/>
    </source>
</evidence>
<proteinExistence type="inferred from homology"/>
<dbReference type="EMBL" id="QJKJ01007316">
    <property type="protein sequence ID" value="RDX83547.1"/>
    <property type="molecule type" value="Genomic_DNA"/>
</dbReference>
<comment type="similarity">
    <text evidence="1">Belongs to the heat shock protein 70 family.</text>
</comment>
<keyword evidence="3" id="KW-0067">ATP-binding</keyword>
<evidence type="ECO:0000256" key="1">
    <source>
        <dbReference type="ARBA" id="ARBA00007381"/>
    </source>
</evidence>
<sequence length="400" mass="45298">MIGQAAKNQAATNPTNTVFGKILLLFKSFFNSPSCICYLLQIVVITVPAYLNDSQHQATKDASVIAGLNVLRIINEPTAATIAYFLEMKNFNHKRRNVFVFDLGDGILDVSLMTIEKDDIQVKTISGDTHLGREDFDNNMVKYCMEEFQRKYKMDISGNRRALRRLRTACENAKRTLSSAIETTIEVDSLYEGIDFYTSISRAKFEELNKEHFNKYMECAKKWIYEDSKVQHLLKDFFDGKNLCKNINADEVVAYGATVHASRLSSDEFSDKVQNTSLREVTPLSLGLQTEGGIMKIIIPKNVVIPANMEDVFTTHFDNQINVLIHVYEGERKITSENNLLGKFMLQVPPAPRGIPQINVCFELDDEGILHVSAKEKSREITSTVTIINDKGRLSKEEIE</sequence>
<dbReference type="Pfam" id="PF00012">
    <property type="entry name" value="HSP70"/>
    <property type="match status" value="1"/>
</dbReference>
<keyword evidence="4" id="KW-0346">Stress response</keyword>
<dbReference type="GO" id="GO:0140662">
    <property type="term" value="F:ATP-dependent protein folding chaperone"/>
    <property type="evidence" value="ECO:0007669"/>
    <property type="project" value="InterPro"/>
</dbReference>
<dbReference type="AlphaFoldDB" id="A0A371FYZ9"/>
<keyword evidence="5" id="KW-1185">Reference proteome</keyword>
<keyword evidence="2" id="KW-0547">Nucleotide-binding</keyword>
<dbReference type="Proteomes" id="UP000257109">
    <property type="component" value="Unassembled WGS sequence"/>
</dbReference>
<reference evidence="4" key="1">
    <citation type="submission" date="2018-05" db="EMBL/GenBank/DDBJ databases">
        <title>Draft genome of Mucuna pruriens seed.</title>
        <authorList>
            <person name="Nnadi N.E."/>
            <person name="Vos R."/>
            <person name="Hasami M.H."/>
            <person name="Devisetty U.K."/>
            <person name="Aguiy J.C."/>
        </authorList>
    </citation>
    <scope>NUCLEOTIDE SEQUENCE [LARGE SCALE GENOMIC DNA]</scope>
    <source>
        <strain evidence="4">JCA_2017</strain>
    </source>
</reference>
<comment type="caution">
    <text evidence="4">The sequence shown here is derived from an EMBL/GenBank/DDBJ whole genome shotgun (WGS) entry which is preliminary data.</text>
</comment>
<dbReference type="Gene3D" id="3.30.420.40">
    <property type="match status" value="4"/>
</dbReference>
<dbReference type="SUPFAM" id="SSF100920">
    <property type="entry name" value="Heat shock protein 70kD (HSP70), peptide-binding domain"/>
    <property type="match status" value="1"/>
</dbReference>
<evidence type="ECO:0000313" key="4">
    <source>
        <dbReference type="EMBL" id="RDX83547.1"/>
    </source>
</evidence>
<protein>
    <submittedName>
        <fullName evidence="4">Heat shock cognate 70 kDa protein</fullName>
    </submittedName>
</protein>
<dbReference type="InterPro" id="IPR013126">
    <property type="entry name" value="Hsp_70_fam"/>
</dbReference>
<dbReference type="PANTHER" id="PTHR19375">
    <property type="entry name" value="HEAT SHOCK PROTEIN 70KDA"/>
    <property type="match status" value="1"/>
</dbReference>
<dbReference type="InterPro" id="IPR043129">
    <property type="entry name" value="ATPase_NBD"/>
</dbReference>
<dbReference type="InterPro" id="IPR029047">
    <property type="entry name" value="HSP70_peptide-bd_sf"/>
</dbReference>
<feature type="non-terminal residue" evidence="4">
    <location>
        <position position="1"/>
    </location>
</feature>
<dbReference type="Gene3D" id="3.90.640.10">
    <property type="entry name" value="Actin, Chain A, domain 4"/>
    <property type="match status" value="1"/>
</dbReference>
<dbReference type="OrthoDB" id="1375608at2759"/>
<dbReference type="SUPFAM" id="SSF53067">
    <property type="entry name" value="Actin-like ATPase domain"/>
    <property type="match status" value="2"/>
</dbReference>